<feature type="domain" description="HTH lacI-type" evidence="4">
    <location>
        <begin position="6"/>
        <end position="60"/>
    </location>
</feature>
<reference evidence="5 6" key="1">
    <citation type="submission" date="2019-12" db="EMBL/GenBank/DDBJ databases">
        <title>Nocardia macrotermitis sp. nov. and Nocardia aurantia sp. nov., isolated from the gut of the fungus growing-termite Macrotermes natalensis.</title>
        <authorList>
            <person name="Christine B."/>
            <person name="Rene B."/>
        </authorList>
    </citation>
    <scope>NUCLEOTIDE SEQUENCE [LARGE SCALE GENOMIC DNA]</scope>
    <source>
        <strain evidence="5 6">DSM 102126</strain>
    </source>
</reference>
<dbReference type="SMART" id="SM00354">
    <property type="entry name" value="HTH_LACI"/>
    <property type="match status" value="1"/>
</dbReference>
<keyword evidence="3" id="KW-0804">Transcription</keyword>
<dbReference type="Proteomes" id="UP000431901">
    <property type="component" value="Unassembled WGS sequence"/>
</dbReference>
<dbReference type="Gene3D" id="1.10.260.40">
    <property type="entry name" value="lambda repressor-like DNA-binding domains"/>
    <property type="match status" value="1"/>
</dbReference>
<dbReference type="Gene3D" id="3.40.50.2300">
    <property type="match status" value="2"/>
</dbReference>
<dbReference type="Pfam" id="PF13377">
    <property type="entry name" value="Peripla_BP_3"/>
    <property type="match status" value="1"/>
</dbReference>
<keyword evidence="2" id="KW-0238">DNA-binding</keyword>
<dbReference type="RefSeq" id="WP_161104523.1">
    <property type="nucleotide sequence ID" value="NZ_JBHLYI010000007.1"/>
</dbReference>
<evidence type="ECO:0000256" key="1">
    <source>
        <dbReference type="ARBA" id="ARBA00023015"/>
    </source>
</evidence>
<dbReference type="PANTHER" id="PTHR30146">
    <property type="entry name" value="LACI-RELATED TRANSCRIPTIONAL REPRESSOR"/>
    <property type="match status" value="1"/>
</dbReference>
<evidence type="ECO:0000259" key="4">
    <source>
        <dbReference type="PROSITE" id="PS50932"/>
    </source>
</evidence>
<accession>A0A6I4WH36</accession>
<dbReference type="InterPro" id="IPR010982">
    <property type="entry name" value="Lambda_DNA-bd_dom_sf"/>
</dbReference>
<organism evidence="5 6">
    <name type="scientific">Actinomadura rayongensis</name>
    <dbReference type="NCBI Taxonomy" id="1429076"/>
    <lineage>
        <taxon>Bacteria</taxon>
        <taxon>Bacillati</taxon>
        <taxon>Actinomycetota</taxon>
        <taxon>Actinomycetes</taxon>
        <taxon>Streptosporangiales</taxon>
        <taxon>Thermomonosporaceae</taxon>
        <taxon>Actinomadura</taxon>
    </lineage>
</organism>
<dbReference type="GO" id="GO:0003700">
    <property type="term" value="F:DNA-binding transcription factor activity"/>
    <property type="evidence" value="ECO:0007669"/>
    <property type="project" value="TreeGrafter"/>
</dbReference>
<name>A0A6I4WH36_9ACTN</name>
<dbReference type="GO" id="GO:0000976">
    <property type="term" value="F:transcription cis-regulatory region binding"/>
    <property type="evidence" value="ECO:0007669"/>
    <property type="project" value="TreeGrafter"/>
</dbReference>
<proteinExistence type="predicted"/>
<dbReference type="SUPFAM" id="SSF47413">
    <property type="entry name" value="lambda repressor-like DNA-binding domains"/>
    <property type="match status" value="1"/>
</dbReference>
<dbReference type="PROSITE" id="PS50932">
    <property type="entry name" value="HTH_LACI_2"/>
    <property type="match status" value="1"/>
</dbReference>
<dbReference type="PANTHER" id="PTHR30146:SF153">
    <property type="entry name" value="LACTOSE OPERON REPRESSOR"/>
    <property type="match status" value="1"/>
</dbReference>
<gene>
    <name evidence="5" type="ORF">GQ466_20050</name>
</gene>
<dbReference type="InterPro" id="IPR046335">
    <property type="entry name" value="LacI/GalR-like_sensor"/>
</dbReference>
<protein>
    <submittedName>
        <fullName evidence="5">Substrate-binding domain-containing protein</fullName>
    </submittedName>
</protein>
<dbReference type="PROSITE" id="PS00356">
    <property type="entry name" value="HTH_LACI_1"/>
    <property type="match status" value="1"/>
</dbReference>
<dbReference type="SUPFAM" id="SSF53822">
    <property type="entry name" value="Periplasmic binding protein-like I"/>
    <property type="match status" value="1"/>
</dbReference>
<evidence type="ECO:0000313" key="6">
    <source>
        <dbReference type="Proteomes" id="UP000431901"/>
    </source>
</evidence>
<dbReference type="OrthoDB" id="3208777at2"/>
<evidence type="ECO:0000256" key="2">
    <source>
        <dbReference type="ARBA" id="ARBA00023125"/>
    </source>
</evidence>
<dbReference type="CDD" id="cd06267">
    <property type="entry name" value="PBP1_LacI_sugar_binding-like"/>
    <property type="match status" value="1"/>
</dbReference>
<sequence>MARRRVTMADLATAAGVSKPTVSRALNGHPDVGAETRERILRLAEEIGYVPSMSAQALRTGRFKMLGLLVPNIAWDWMPDVIRGVTEEADRRGYAILLQPMDASAKTEADFVERVLPVLPVDGLVLVIPPGLVERIAELHAGGLKVVAIDDRVERPQFPSVETTDRESVRRVTEHLIATGRRRIAFASSDDTRNLRLRRDGYRDALAAAGLPETVLMTSDLDHRALAAEVARRADEFDAVVTAFDDLAFTVLAALRDAGRRVPEDVAVTGFDDVPAARLTHPALTTVRAPFYELGAAAVHMLIQAVEGEAIPDRVVLPAEPVVRESSRPGDVHPLNGE</sequence>
<dbReference type="CDD" id="cd01392">
    <property type="entry name" value="HTH_LacI"/>
    <property type="match status" value="1"/>
</dbReference>
<evidence type="ECO:0000256" key="3">
    <source>
        <dbReference type="ARBA" id="ARBA00023163"/>
    </source>
</evidence>
<dbReference type="AlphaFoldDB" id="A0A6I4WH36"/>
<keyword evidence="1" id="KW-0805">Transcription regulation</keyword>
<dbReference type="Pfam" id="PF00356">
    <property type="entry name" value="LacI"/>
    <property type="match status" value="1"/>
</dbReference>
<keyword evidence="6" id="KW-1185">Reference proteome</keyword>
<dbReference type="InterPro" id="IPR000843">
    <property type="entry name" value="HTH_LacI"/>
</dbReference>
<dbReference type="InterPro" id="IPR028082">
    <property type="entry name" value="Peripla_BP_I"/>
</dbReference>
<comment type="caution">
    <text evidence="5">The sequence shown here is derived from an EMBL/GenBank/DDBJ whole genome shotgun (WGS) entry which is preliminary data.</text>
</comment>
<dbReference type="EMBL" id="WUTW01000004">
    <property type="protein sequence ID" value="MXQ66314.1"/>
    <property type="molecule type" value="Genomic_DNA"/>
</dbReference>
<evidence type="ECO:0000313" key="5">
    <source>
        <dbReference type="EMBL" id="MXQ66314.1"/>
    </source>
</evidence>